<keyword evidence="2" id="KW-1185">Reference proteome</keyword>
<dbReference type="STRING" id="47428.A0A284RXB8"/>
<evidence type="ECO:0000313" key="1">
    <source>
        <dbReference type="EMBL" id="SJL13385.1"/>
    </source>
</evidence>
<proteinExistence type="predicted"/>
<dbReference type="AlphaFoldDB" id="A0A284RXB8"/>
<reference evidence="2" key="1">
    <citation type="journal article" date="2017" name="Nat. Ecol. Evol.">
        <title>Genome expansion and lineage-specific genetic innovations in the forest pathogenic fungi Armillaria.</title>
        <authorList>
            <person name="Sipos G."/>
            <person name="Prasanna A.N."/>
            <person name="Walter M.C."/>
            <person name="O'Connor E."/>
            <person name="Balint B."/>
            <person name="Krizsan K."/>
            <person name="Kiss B."/>
            <person name="Hess J."/>
            <person name="Varga T."/>
            <person name="Slot J."/>
            <person name="Riley R."/>
            <person name="Boka B."/>
            <person name="Rigling D."/>
            <person name="Barry K."/>
            <person name="Lee J."/>
            <person name="Mihaltcheva S."/>
            <person name="LaButti K."/>
            <person name="Lipzen A."/>
            <person name="Waldron R."/>
            <person name="Moloney N.M."/>
            <person name="Sperisen C."/>
            <person name="Kredics L."/>
            <person name="Vagvoelgyi C."/>
            <person name="Patrignani A."/>
            <person name="Fitzpatrick D."/>
            <person name="Nagy I."/>
            <person name="Doyle S."/>
            <person name="Anderson J.B."/>
            <person name="Grigoriev I.V."/>
            <person name="Gueldener U."/>
            <person name="Muensterkoetter M."/>
            <person name="Nagy L.G."/>
        </authorList>
    </citation>
    <scope>NUCLEOTIDE SEQUENCE [LARGE SCALE GENOMIC DNA]</scope>
    <source>
        <strain evidence="2">C18/9</strain>
    </source>
</reference>
<gene>
    <name evidence="1" type="ORF">ARMOST_16827</name>
</gene>
<protein>
    <submittedName>
        <fullName evidence="1">Uncharacterized protein</fullName>
    </submittedName>
</protein>
<dbReference type="EMBL" id="FUEG01000020">
    <property type="protein sequence ID" value="SJL13385.1"/>
    <property type="molecule type" value="Genomic_DNA"/>
</dbReference>
<organism evidence="1 2">
    <name type="scientific">Armillaria ostoyae</name>
    <name type="common">Armillaria root rot fungus</name>
    <dbReference type="NCBI Taxonomy" id="47428"/>
    <lineage>
        <taxon>Eukaryota</taxon>
        <taxon>Fungi</taxon>
        <taxon>Dikarya</taxon>
        <taxon>Basidiomycota</taxon>
        <taxon>Agaricomycotina</taxon>
        <taxon>Agaricomycetes</taxon>
        <taxon>Agaricomycetidae</taxon>
        <taxon>Agaricales</taxon>
        <taxon>Marasmiineae</taxon>
        <taxon>Physalacriaceae</taxon>
        <taxon>Armillaria</taxon>
    </lineage>
</organism>
<sequence length="72" mass="8335">MLLLEGHDGQDGFVQPYLSYEPDDYEETGDALYGASEFKRSRPTVDRLSDPDSFEWNPQMVADRLEDSCGWW</sequence>
<dbReference type="Proteomes" id="UP000219338">
    <property type="component" value="Unassembled WGS sequence"/>
</dbReference>
<accession>A0A284RXB8</accession>
<evidence type="ECO:0000313" key="2">
    <source>
        <dbReference type="Proteomes" id="UP000219338"/>
    </source>
</evidence>
<name>A0A284RXB8_ARMOS</name>